<evidence type="ECO:0000313" key="10">
    <source>
        <dbReference type="Proteomes" id="UP001152523"/>
    </source>
</evidence>
<dbReference type="GO" id="GO:0005634">
    <property type="term" value="C:nucleus"/>
    <property type="evidence" value="ECO:0007669"/>
    <property type="project" value="UniProtKB-SubCell"/>
</dbReference>
<dbReference type="InterPro" id="IPR012677">
    <property type="entry name" value="Nucleotide-bd_a/b_plait_sf"/>
</dbReference>
<keyword evidence="10" id="KW-1185">Reference proteome</keyword>
<name>A0AAV0CJP1_9ASTE</name>
<keyword evidence="4" id="KW-0539">Nucleus</keyword>
<dbReference type="SUPFAM" id="SSF54928">
    <property type="entry name" value="RNA-binding domain, RBD"/>
    <property type="match status" value="1"/>
</dbReference>
<dbReference type="InterPro" id="IPR002344">
    <property type="entry name" value="Lupus_La"/>
</dbReference>
<evidence type="ECO:0000259" key="8">
    <source>
        <dbReference type="PROSITE" id="PS50961"/>
    </source>
</evidence>
<dbReference type="Gene3D" id="1.10.10.10">
    <property type="entry name" value="Winged helix-like DNA-binding domain superfamily/Winged helix DNA-binding domain"/>
    <property type="match status" value="1"/>
</dbReference>
<dbReference type="GO" id="GO:0003729">
    <property type="term" value="F:mRNA binding"/>
    <property type="evidence" value="ECO:0007669"/>
    <property type="project" value="TreeGrafter"/>
</dbReference>
<evidence type="ECO:0000256" key="6">
    <source>
        <dbReference type="SAM" id="MobiDB-lite"/>
    </source>
</evidence>
<comment type="function">
    <text evidence="1">Transcriptional regulator.</text>
</comment>
<dbReference type="EMBL" id="CAMAPF010000030">
    <property type="protein sequence ID" value="CAH9076454.1"/>
    <property type="molecule type" value="Genomic_DNA"/>
</dbReference>
<feature type="domain" description="RRM" evidence="7">
    <location>
        <begin position="160"/>
        <end position="252"/>
    </location>
</feature>
<dbReference type="GO" id="GO:1990904">
    <property type="term" value="C:ribonucleoprotein complex"/>
    <property type="evidence" value="ECO:0007669"/>
    <property type="project" value="InterPro"/>
</dbReference>
<dbReference type="SMART" id="SM00715">
    <property type="entry name" value="LA"/>
    <property type="match status" value="1"/>
</dbReference>
<dbReference type="SMART" id="SM00360">
    <property type="entry name" value="RRM"/>
    <property type="match status" value="1"/>
</dbReference>
<protein>
    <recommendedName>
        <fullName evidence="11">La-related protein 6A</fullName>
    </recommendedName>
</protein>
<dbReference type="PROSITE" id="PS50961">
    <property type="entry name" value="HTH_LA"/>
    <property type="match status" value="1"/>
</dbReference>
<dbReference type="AlphaFoldDB" id="A0AAV0CJP1"/>
<dbReference type="InterPro" id="IPR035979">
    <property type="entry name" value="RBD_domain_sf"/>
</dbReference>
<dbReference type="PANTHER" id="PTHR22792">
    <property type="entry name" value="LUPUS LA PROTEIN-RELATED"/>
    <property type="match status" value="1"/>
</dbReference>
<dbReference type="PRINTS" id="PR00302">
    <property type="entry name" value="LUPUSLA"/>
</dbReference>
<dbReference type="InterPro" id="IPR045180">
    <property type="entry name" value="La_dom_prot"/>
</dbReference>
<dbReference type="PROSITE" id="PS50102">
    <property type="entry name" value="RRM"/>
    <property type="match status" value="1"/>
</dbReference>
<evidence type="ECO:0000256" key="5">
    <source>
        <dbReference type="PROSITE-ProRule" id="PRU00332"/>
    </source>
</evidence>
<dbReference type="Gene3D" id="3.30.70.330">
    <property type="match status" value="1"/>
</dbReference>
<evidence type="ECO:0000259" key="7">
    <source>
        <dbReference type="PROSITE" id="PS50102"/>
    </source>
</evidence>
<keyword evidence="3 5" id="KW-0694">RNA-binding</keyword>
<evidence type="ECO:0008006" key="11">
    <source>
        <dbReference type="Google" id="ProtNLM"/>
    </source>
</evidence>
<proteinExistence type="predicted"/>
<evidence type="ECO:0000256" key="2">
    <source>
        <dbReference type="ARBA" id="ARBA00004123"/>
    </source>
</evidence>
<evidence type="ECO:0000313" key="9">
    <source>
        <dbReference type="EMBL" id="CAH9076454.1"/>
    </source>
</evidence>
<dbReference type="PANTHER" id="PTHR22792:SF159">
    <property type="entry name" value="LA-RELATED PROTEIN 1B-RELATED"/>
    <property type="match status" value="1"/>
</dbReference>
<feature type="compositionally biased region" description="Basic and acidic residues" evidence="6">
    <location>
        <begin position="40"/>
        <end position="54"/>
    </location>
</feature>
<dbReference type="GO" id="GO:0006396">
    <property type="term" value="P:RNA processing"/>
    <property type="evidence" value="ECO:0007669"/>
    <property type="project" value="InterPro"/>
</dbReference>
<evidence type="ECO:0000256" key="4">
    <source>
        <dbReference type="ARBA" id="ARBA00023242"/>
    </source>
</evidence>
<gene>
    <name evidence="9" type="ORF">CEPIT_LOCUS5896</name>
</gene>
<accession>A0AAV0CJP1</accession>
<feature type="compositionally biased region" description="Basic residues" evidence="6">
    <location>
        <begin position="321"/>
        <end position="331"/>
    </location>
</feature>
<dbReference type="Pfam" id="PF05383">
    <property type="entry name" value="La"/>
    <property type="match status" value="1"/>
</dbReference>
<dbReference type="FunFam" id="1.10.10.10:FF:000158">
    <property type="entry name" value="La ribonucleoprotein domain family member 7"/>
    <property type="match status" value="1"/>
</dbReference>
<comment type="subcellular location">
    <subcellularLocation>
        <location evidence="2">Nucleus</location>
    </subcellularLocation>
</comment>
<dbReference type="InterPro" id="IPR006630">
    <property type="entry name" value="La_HTH"/>
</dbReference>
<feature type="region of interest" description="Disordered" evidence="6">
    <location>
        <begin position="252"/>
        <end position="378"/>
    </location>
</feature>
<comment type="caution">
    <text evidence="9">The sequence shown here is derived from an EMBL/GenBank/DDBJ whole genome shotgun (WGS) entry which is preliminary data.</text>
</comment>
<dbReference type="Pfam" id="PF00076">
    <property type="entry name" value="RRM_1"/>
    <property type="match status" value="1"/>
</dbReference>
<dbReference type="InterPro" id="IPR036388">
    <property type="entry name" value="WH-like_DNA-bd_sf"/>
</dbReference>
<feature type="compositionally biased region" description="Polar residues" evidence="6">
    <location>
        <begin position="19"/>
        <end position="31"/>
    </location>
</feature>
<evidence type="ECO:0000256" key="3">
    <source>
        <dbReference type="ARBA" id="ARBA00022884"/>
    </source>
</evidence>
<feature type="compositionally biased region" description="Basic and acidic residues" evidence="6">
    <location>
        <begin position="261"/>
        <end position="271"/>
    </location>
</feature>
<dbReference type="Proteomes" id="UP001152523">
    <property type="component" value="Unassembled WGS sequence"/>
</dbReference>
<sequence length="378" mass="41515">MEPELLSGYGLGSGGMGIPTTSNSTIVATTSSPPPYGENDGQRPDYHEDPHHPSDQVPPFTAALSDDLRLNIIKQVEYYFSDANLLTDKFLLKYVTNNEEGFVPLNVIASFKRMKKLTKEIPLIVTALKESSLLVVSSDEKAVKRLNPLPYTGVRDPQLCTVLVENLPADHSVEDLKQLFSLAGHIQHISIREPQVEISSKKCSVAEKLLSGKLHALVEFDTKEAAVKAVATLNDEQDWRFGLRVKLLMKEGKRPQKKKVWRESGTDRHTCGEASSDQAVDEESCHPSKQHADSHDEKDGGHLPKETIGEHVPKEKDGHAGRSRGRGRRQKCGANVQVQGMRPSPAHGTETSKPPPGPRMPDGTRGFTMGRGKASISL</sequence>
<feature type="region of interest" description="Disordered" evidence="6">
    <location>
        <begin position="1"/>
        <end position="60"/>
    </location>
</feature>
<dbReference type="SUPFAM" id="SSF46785">
    <property type="entry name" value="Winged helix' DNA-binding domain"/>
    <property type="match status" value="1"/>
</dbReference>
<feature type="domain" description="HTH La-type RNA-binding" evidence="8">
    <location>
        <begin position="62"/>
        <end position="153"/>
    </location>
</feature>
<feature type="compositionally biased region" description="Basic and acidic residues" evidence="6">
    <location>
        <begin position="283"/>
        <end position="320"/>
    </location>
</feature>
<organism evidence="9 10">
    <name type="scientific">Cuscuta epithymum</name>
    <dbReference type="NCBI Taxonomy" id="186058"/>
    <lineage>
        <taxon>Eukaryota</taxon>
        <taxon>Viridiplantae</taxon>
        <taxon>Streptophyta</taxon>
        <taxon>Embryophyta</taxon>
        <taxon>Tracheophyta</taxon>
        <taxon>Spermatophyta</taxon>
        <taxon>Magnoliopsida</taxon>
        <taxon>eudicotyledons</taxon>
        <taxon>Gunneridae</taxon>
        <taxon>Pentapetalae</taxon>
        <taxon>asterids</taxon>
        <taxon>lamiids</taxon>
        <taxon>Solanales</taxon>
        <taxon>Convolvulaceae</taxon>
        <taxon>Cuscuteae</taxon>
        <taxon>Cuscuta</taxon>
        <taxon>Cuscuta subgen. Cuscuta</taxon>
    </lineage>
</organism>
<dbReference type="InterPro" id="IPR000504">
    <property type="entry name" value="RRM_dom"/>
</dbReference>
<dbReference type="InterPro" id="IPR036390">
    <property type="entry name" value="WH_DNA-bd_sf"/>
</dbReference>
<evidence type="ECO:0000256" key="1">
    <source>
        <dbReference type="ARBA" id="ARBA00002339"/>
    </source>
</evidence>
<reference evidence="9" key="1">
    <citation type="submission" date="2022-07" db="EMBL/GenBank/DDBJ databases">
        <authorList>
            <person name="Macas J."/>
            <person name="Novak P."/>
            <person name="Neumann P."/>
        </authorList>
    </citation>
    <scope>NUCLEOTIDE SEQUENCE</scope>
</reference>